<gene>
    <name evidence="5" type="ORF">ENR15_21135</name>
</gene>
<dbReference type="Gene3D" id="3.40.50.300">
    <property type="entry name" value="P-loop containing nucleotide triphosphate hydrolases"/>
    <property type="match status" value="1"/>
</dbReference>
<proteinExistence type="predicted"/>
<dbReference type="GO" id="GO:0005524">
    <property type="term" value="F:ATP binding"/>
    <property type="evidence" value="ECO:0007669"/>
    <property type="project" value="UniProtKB-KW"/>
</dbReference>
<dbReference type="PROSITE" id="PS50893">
    <property type="entry name" value="ABC_TRANSPORTER_2"/>
    <property type="match status" value="1"/>
</dbReference>
<dbReference type="InterPro" id="IPR027417">
    <property type="entry name" value="P-loop_NTPase"/>
</dbReference>
<organism evidence="5">
    <name type="scientific">Planktothricoides sp. SpSt-374</name>
    <dbReference type="NCBI Taxonomy" id="2282167"/>
    <lineage>
        <taxon>Bacteria</taxon>
        <taxon>Bacillati</taxon>
        <taxon>Cyanobacteriota</taxon>
        <taxon>Cyanophyceae</taxon>
        <taxon>Oscillatoriophycideae</taxon>
        <taxon>Oscillatoriales</taxon>
        <taxon>Oscillatoriaceae</taxon>
        <taxon>Planktothricoides</taxon>
    </lineage>
</organism>
<dbReference type="Gene3D" id="2.40.50.140">
    <property type="entry name" value="Nucleic acid-binding proteins"/>
    <property type="match status" value="1"/>
</dbReference>
<dbReference type="Gene3D" id="2.40.50.100">
    <property type="match status" value="1"/>
</dbReference>
<keyword evidence="1" id="KW-0813">Transport</keyword>
<dbReference type="NCBIfam" id="NF008653">
    <property type="entry name" value="PRK11650.1"/>
    <property type="match status" value="1"/>
</dbReference>
<keyword evidence="2" id="KW-0547">Nucleotide-binding</keyword>
<dbReference type="InterPro" id="IPR040582">
    <property type="entry name" value="OB_MalK-like"/>
</dbReference>
<dbReference type="InterPro" id="IPR012340">
    <property type="entry name" value="NA-bd_OB-fold"/>
</dbReference>
<dbReference type="FunFam" id="3.40.50.300:FF:000042">
    <property type="entry name" value="Maltose/maltodextrin ABC transporter, ATP-binding protein"/>
    <property type="match status" value="1"/>
</dbReference>
<feature type="domain" description="ABC transporter" evidence="4">
    <location>
        <begin position="11"/>
        <end position="241"/>
    </location>
</feature>
<dbReference type="Pfam" id="PF17912">
    <property type="entry name" value="OB_MalK"/>
    <property type="match status" value="1"/>
</dbReference>
<evidence type="ECO:0000313" key="5">
    <source>
        <dbReference type="EMBL" id="HGG03072.1"/>
    </source>
</evidence>
<dbReference type="AlphaFoldDB" id="A0A7C3VJQ7"/>
<accession>A0A7C3VJQ7</accession>
<dbReference type="PANTHER" id="PTHR43875">
    <property type="entry name" value="MALTODEXTRIN IMPORT ATP-BINDING PROTEIN MSMX"/>
    <property type="match status" value="1"/>
</dbReference>
<dbReference type="CDD" id="cd03301">
    <property type="entry name" value="ABC_MalK_N"/>
    <property type="match status" value="1"/>
</dbReference>
<dbReference type="GO" id="GO:0140359">
    <property type="term" value="F:ABC-type transporter activity"/>
    <property type="evidence" value="ECO:0007669"/>
    <property type="project" value="InterPro"/>
</dbReference>
<dbReference type="SUPFAM" id="SSF50331">
    <property type="entry name" value="MOP-like"/>
    <property type="match status" value="1"/>
</dbReference>
<dbReference type="InterPro" id="IPR017871">
    <property type="entry name" value="ABC_transporter-like_CS"/>
</dbReference>
<dbReference type="InterPro" id="IPR015855">
    <property type="entry name" value="ABC_transpr_MalK-like"/>
</dbReference>
<evidence type="ECO:0000259" key="4">
    <source>
        <dbReference type="PROSITE" id="PS50893"/>
    </source>
</evidence>
<evidence type="ECO:0000256" key="2">
    <source>
        <dbReference type="ARBA" id="ARBA00022741"/>
    </source>
</evidence>
<dbReference type="InterPro" id="IPR047641">
    <property type="entry name" value="ABC_transpr_MalK/UgpC-like"/>
</dbReference>
<keyword evidence="3 5" id="KW-0067">ATP-binding</keyword>
<reference evidence="5" key="1">
    <citation type="journal article" date="2020" name="mSystems">
        <title>Genome- and Community-Level Interaction Insights into Carbon Utilization and Element Cycling Functions of Hydrothermarchaeota in Hydrothermal Sediment.</title>
        <authorList>
            <person name="Zhou Z."/>
            <person name="Liu Y."/>
            <person name="Xu W."/>
            <person name="Pan J."/>
            <person name="Luo Z.H."/>
            <person name="Li M."/>
        </authorList>
    </citation>
    <scope>NUCLEOTIDE SEQUENCE [LARGE SCALE GENOMIC DNA]</scope>
    <source>
        <strain evidence="5">SpSt-374</strain>
    </source>
</reference>
<dbReference type="SMART" id="SM00382">
    <property type="entry name" value="AAA"/>
    <property type="match status" value="1"/>
</dbReference>
<dbReference type="GO" id="GO:0008643">
    <property type="term" value="P:carbohydrate transport"/>
    <property type="evidence" value="ECO:0007669"/>
    <property type="project" value="InterPro"/>
</dbReference>
<dbReference type="GO" id="GO:0055052">
    <property type="term" value="C:ATP-binding cassette (ABC) transporter complex, substrate-binding subunit-containing"/>
    <property type="evidence" value="ECO:0007669"/>
    <property type="project" value="TreeGrafter"/>
</dbReference>
<dbReference type="SUPFAM" id="SSF52540">
    <property type="entry name" value="P-loop containing nucleoside triphosphate hydrolases"/>
    <property type="match status" value="1"/>
</dbReference>
<evidence type="ECO:0000256" key="3">
    <source>
        <dbReference type="ARBA" id="ARBA00022840"/>
    </source>
</evidence>
<protein>
    <submittedName>
        <fullName evidence="5">ABC transporter ATP-binding protein</fullName>
    </submittedName>
</protein>
<name>A0A7C3VJQ7_9CYAN</name>
<dbReference type="GO" id="GO:0016887">
    <property type="term" value="F:ATP hydrolysis activity"/>
    <property type="evidence" value="ECO:0007669"/>
    <property type="project" value="InterPro"/>
</dbReference>
<comment type="caution">
    <text evidence="5">The sequence shown here is derived from an EMBL/GenBank/DDBJ whole genome shotgun (WGS) entry which is preliminary data.</text>
</comment>
<dbReference type="PANTHER" id="PTHR43875:SF1">
    <property type="entry name" value="OSMOPROTECTIVE COMPOUNDS UPTAKE ATP-BINDING PROTEIN GGTA"/>
    <property type="match status" value="1"/>
</dbReference>
<dbReference type="InterPro" id="IPR008995">
    <property type="entry name" value="Mo/tungstate-bd_C_term_dom"/>
</dbReference>
<sequence>MAKYSNPFPGLKLEGISRQFQNVNAISDITFEVGDGQFWVLVGPSGCGKSTILRIIAGLESATSGNLYIDGLLVNNLPARARDVAMVFQNYALYPHMTVAENLGFGLKMRGVQRQEIALRVGAVARSLRLEHLLARKPQQLSGGQQQRVALGRAIVRQPKVFLLDEPLSNLDAQLREDTRAELKQLHASVGITTVYVTHDQVEAMTLADRIVVLNEGRIQQIGSPQTIYREPANRMVATFIGNPPMNILPVTYSEGGFHLHSQTIPCPETLAKQWQLSPEQHFYLGIRPEHLQILPDSDAEAHLVLQVNVVEPLGRETLIRASFPGADTLINILAPADWDQSPRVAAQLDLQHLHRFQG</sequence>
<evidence type="ECO:0000256" key="1">
    <source>
        <dbReference type="ARBA" id="ARBA00022448"/>
    </source>
</evidence>
<dbReference type="InterPro" id="IPR003439">
    <property type="entry name" value="ABC_transporter-like_ATP-bd"/>
</dbReference>
<dbReference type="EMBL" id="DSPX01000211">
    <property type="protein sequence ID" value="HGG03072.1"/>
    <property type="molecule type" value="Genomic_DNA"/>
</dbReference>
<dbReference type="Pfam" id="PF00005">
    <property type="entry name" value="ABC_tran"/>
    <property type="match status" value="1"/>
</dbReference>
<dbReference type="InterPro" id="IPR003593">
    <property type="entry name" value="AAA+_ATPase"/>
</dbReference>
<dbReference type="PROSITE" id="PS00211">
    <property type="entry name" value="ABC_TRANSPORTER_1"/>
    <property type="match status" value="1"/>
</dbReference>